<reference evidence="5 6" key="1">
    <citation type="submission" date="2017-04" db="EMBL/GenBank/DDBJ databases">
        <title>Monoglobus pectinilyticus 14 draft genome.</title>
        <authorList>
            <person name="Kim C."/>
            <person name="Rosendale D.I."/>
            <person name="Kelly W.J."/>
            <person name="Tannock G.W."/>
            <person name="Patchett M.L."/>
            <person name="Jordens J.Z."/>
        </authorList>
    </citation>
    <scope>NUCLEOTIDE SEQUENCE [LARGE SCALE GENOMIC DNA]</scope>
    <source>
        <strain evidence="5 6">14</strain>
    </source>
</reference>
<evidence type="ECO:0000256" key="3">
    <source>
        <dbReference type="SAM" id="SignalP"/>
    </source>
</evidence>
<dbReference type="Pfam" id="PF13539">
    <property type="entry name" value="Peptidase_M15_4"/>
    <property type="match status" value="1"/>
</dbReference>
<dbReference type="InterPro" id="IPR009045">
    <property type="entry name" value="Zn_M74/Hedgehog-like"/>
</dbReference>
<evidence type="ECO:0000259" key="4">
    <source>
        <dbReference type="PROSITE" id="PS51272"/>
    </source>
</evidence>
<dbReference type="RefSeq" id="WP_154058631.1">
    <property type="nucleotide sequence ID" value="NZ_CP020991.1"/>
</dbReference>
<evidence type="ECO:0000256" key="2">
    <source>
        <dbReference type="SAM" id="MobiDB-lite"/>
    </source>
</evidence>
<feature type="signal peptide" evidence="3">
    <location>
        <begin position="1"/>
        <end position="23"/>
    </location>
</feature>
<dbReference type="PROSITE" id="PS51272">
    <property type="entry name" value="SLH"/>
    <property type="match status" value="2"/>
</dbReference>
<dbReference type="InterPro" id="IPR001119">
    <property type="entry name" value="SLH_dom"/>
</dbReference>
<feature type="compositionally biased region" description="Low complexity" evidence="2">
    <location>
        <begin position="249"/>
        <end position="260"/>
    </location>
</feature>
<accession>A0A2K9P3H7</accession>
<gene>
    <name evidence="5" type="ORF">B9O19_01238</name>
</gene>
<protein>
    <submittedName>
        <fullName evidence="5">S-layer domain-containing protein</fullName>
    </submittedName>
</protein>
<organism evidence="5 6">
    <name type="scientific">Monoglobus pectinilyticus</name>
    <dbReference type="NCBI Taxonomy" id="1981510"/>
    <lineage>
        <taxon>Bacteria</taxon>
        <taxon>Bacillati</taxon>
        <taxon>Bacillota</taxon>
        <taxon>Clostridia</taxon>
        <taxon>Monoglobales</taxon>
        <taxon>Monoglobaceae</taxon>
        <taxon>Monoglobus</taxon>
    </lineage>
</organism>
<dbReference type="Gene3D" id="3.30.1380.10">
    <property type="match status" value="1"/>
</dbReference>
<dbReference type="Proteomes" id="UP000235589">
    <property type="component" value="Chromosome"/>
</dbReference>
<evidence type="ECO:0000313" key="6">
    <source>
        <dbReference type="Proteomes" id="UP000235589"/>
    </source>
</evidence>
<dbReference type="EMBL" id="CP020991">
    <property type="protein sequence ID" value="AUO19399.1"/>
    <property type="molecule type" value="Genomic_DNA"/>
</dbReference>
<dbReference type="InterPro" id="IPR039561">
    <property type="entry name" value="Peptidase_M15C"/>
</dbReference>
<keyword evidence="1" id="KW-0677">Repeat</keyword>
<dbReference type="SUPFAM" id="SSF55166">
    <property type="entry name" value="Hedgehog/DD-peptidase"/>
    <property type="match status" value="1"/>
</dbReference>
<name>A0A2K9P3H7_9FIRM</name>
<feature type="chain" id="PRO_5014830553" evidence="3">
    <location>
        <begin position="24"/>
        <end position="474"/>
    </location>
</feature>
<dbReference type="AlphaFoldDB" id="A0A2K9P3H7"/>
<evidence type="ECO:0000256" key="1">
    <source>
        <dbReference type="ARBA" id="ARBA00022737"/>
    </source>
</evidence>
<feature type="domain" description="SLH" evidence="4">
    <location>
        <begin position="145"/>
        <end position="207"/>
    </location>
</feature>
<feature type="domain" description="SLH" evidence="4">
    <location>
        <begin position="74"/>
        <end position="139"/>
    </location>
</feature>
<dbReference type="OrthoDB" id="9799970at2"/>
<keyword evidence="3" id="KW-0732">Signal</keyword>
<proteinExistence type="predicted"/>
<dbReference type="Pfam" id="PF00395">
    <property type="entry name" value="SLH"/>
    <property type="match status" value="2"/>
</dbReference>
<dbReference type="GO" id="GO:0008233">
    <property type="term" value="F:peptidase activity"/>
    <property type="evidence" value="ECO:0007669"/>
    <property type="project" value="InterPro"/>
</dbReference>
<dbReference type="GeneID" id="98062642"/>
<evidence type="ECO:0000313" key="5">
    <source>
        <dbReference type="EMBL" id="AUO19399.1"/>
    </source>
</evidence>
<feature type="region of interest" description="Disordered" evidence="2">
    <location>
        <begin position="249"/>
        <end position="269"/>
    </location>
</feature>
<keyword evidence="6" id="KW-1185">Reference proteome</keyword>
<sequence length="474" mass="52360">MKKRITAVLLTLCMSLSSIAVFAYEPNWWAVDTVKGAMEYSLISTEYGDKPYTDAINRLDFINVAVNIYCTITAENVTSNAYTPFVDTDNVFANMAYYVGIISGDGEGHFFPKDFITRQEMCKVITSMLSAAGVLGPYFPSTGVFDDIQDAWDIDDWAKDYVAFMLDNDLMAGYDGMFKPKDYVSREEAAIIAYRCFVKYGRDVDGRIQSALKSGTDSNGRLVYTLEKTVMQSNGTVIALRNAPDKQLVTPGGEVVGGEPIVEEDPEPVPDGTGGYAPSGTPLQVPDSDGLYQLKTYSETLATGEATDKEIRIFGSVGARYSTHEEAEAHMVEVVVPVWEFGDGDQLQTGWRSFKVNSVLAEDVQAIFSEIYNSPEKPPIKDAVGYSWRNALSGGSVSEHNFGTVIDLNYNENYCVYKNGQQIGTFYDPSTSVFSFSPTGVVVQTFAKYGWLWGGNAWVSGTYDYMHFTYLGKQ</sequence>
<dbReference type="KEGG" id="mpec:B9O19_01238"/>